<protein>
    <recommendedName>
        <fullName evidence="2">receptor protein-tyrosine kinase</fullName>
        <ecNumber evidence="2">2.7.10.1</ecNumber>
    </recommendedName>
</protein>
<keyword evidence="5 10" id="KW-0547">Nucleotide-binding</keyword>
<evidence type="ECO:0000313" key="12">
    <source>
        <dbReference type="EMBL" id="CAG6733754.1"/>
    </source>
</evidence>
<dbReference type="PRINTS" id="PR00109">
    <property type="entry name" value="TYRKINASE"/>
</dbReference>
<dbReference type="InterPro" id="IPR020635">
    <property type="entry name" value="Tyr_kinase_cat_dom"/>
</dbReference>
<keyword evidence="4" id="KW-0808">Transferase</keyword>
<keyword evidence="8" id="KW-0829">Tyrosine-protein kinase</keyword>
<evidence type="ECO:0000256" key="1">
    <source>
        <dbReference type="ARBA" id="ARBA00004167"/>
    </source>
</evidence>
<dbReference type="InterPro" id="IPR011009">
    <property type="entry name" value="Kinase-like_dom_sf"/>
</dbReference>
<dbReference type="Pfam" id="PF07714">
    <property type="entry name" value="PK_Tyr_Ser-Thr"/>
    <property type="match status" value="1"/>
</dbReference>
<feature type="binding site" evidence="10">
    <location>
        <position position="56"/>
    </location>
    <ligand>
        <name>ATP</name>
        <dbReference type="ChEBI" id="CHEBI:30616"/>
    </ligand>
</feature>
<dbReference type="InterPro" id="IPR017441">
    <property type="entry name" value="Protein_kinase_ATP_BS"/>
</dbReference>
<dbReference type="GO" id="GO:0007169">
    <property type="term" value="P:cell surface receptor protein tyrosine kinase signaling pathway"/>
    <property type="evidence" value="ECO:0007669"/>
    <property type="project" value="TreeGrafter"/>
</dbReference>
<reference evidence="12" key="1">
    <citation type="submission" date="2021-05" db="EMBL/GenBank/DDBJ databases">
        <authorList>
            <person name="Alioto T."/>
            <person name="Alioto T."/>
            <person name="Gomez Garrido J."/>
        </authorList>
    </citation>
    <scope>NUCLEOTIDE SEQUENCE</scope>
</reference>
<keyword evidence="3" id="KW-0597">Phosphoprotein</keyword>
<evidence type="ECO:0000256" key="3">
    <source>
        <dbReference type="ARBA" id="ARBA00022553"/>
    </source>
</evidence>
<sequence length="383" mass="43381">MYMSSADYVPTDADIAALPKIKRDQITLVKFLGSGAFGEVFEGAARNLEETRVAVKTLRKGASPQEKIEFLKEALLMSNFKHEHILRLIGVCLDNNPTLIIMDLMEGRDLLSYLRSHRPTKNDPSCLTLKDLLSLSVDVTKGCKYLEEMHFVHRDLAARNCLVSCLDPAKRIVKIGDFGLARDIYRNDYYKKEGEGLLPVRWMAPECLVDGIFSTQSDAWAFGVLLWEIMSLGQQPYPARTNVDVLHYVRSGGRLNRPANCSHLMYSLMLKCWSFEADKRPSFKYCLQILEYLKSISKPLTLQVDADYAGHQDSSVSPLHTELQFTFPDHSNESIDGSMPGYLELLNMEAYYEIPRPFVPGDHQDVEDINDTISIDIEPVEST</sequence>
<dbReference type="GO" id="GO:0043235">
    <property type="term" value="C:receptor complex"/>
    <property type="evidence" value="ECO:0007669"/>
    <property type="project" value="TreeGrafter"/>
</dbReference>
<dbReference type="GO" id="GO:0005886">
    <property type="term" value="C:plasma membrane"/>
    <property type="evidence" value="ECO:0007669"/>
    <property type="project" value="TreeGrafter"/>
</dbReference>
<dbReference type="GO" id="GO:0005524">
    <property type="term" value="F:ATP binding"/>
    <property type="evidence" value="ECO:0007669"/>
    <property type="project" value="UniProtKB-UniRule"/>
</dbReference>
<organism evidence="12">
    <name type="scientific">Cacopsylla melanoneura</name>
    <dbReference type="NCBI Taxonomy" id="428564"/>
    <lineage>
        <taxon>Eukaryota</taxon>
        <taxon>Metazoa</taxon>
        <taxon>Ecdysozoa</taxon>
        <taxon>Arthropoda</taxon>
        <taxon>Hexapoda</taxon>
        <taxon>Insecta</taxon>
        <taxon>Pterygota</taxon>
        <taxon>Neoptera</taxon>
        <taxon>Paraneoptera</taxon>
        <taxon>Hemiptera</taxon>
        <taxon>Sternorrhyncha</taxon>
        <taxon>Psylloidea</taxon>
        <taxon>Psyllidae</taxon>
        <taxon>Psyllinae</taxon>
        <taxon>Cacopsylla</taxon>
    </lineage>
</organism>
<dbReference type="SMART" id="SM00219">
    <property type="entry name" value="TyrKc"/>
    <property type="match status" value="1"/>
</dbReference>
<dbReference type="SUPFAM" id="SSF56112">
    <property type="entry name" value="Protein kinase-like (PK-like)"/>
    <property type="match status" value="1"/>
</dbReference>
<dbReference type="GO" id="GO:0004714">
    <property type="term" value="F:transmembrane receptor protein tyrosine kinase activity"/>
    <property type="evidence" value="ECO:0007669"/>
    <property type="project" value="UniProtKB-EC"/>
</dbReference>
<dbReference type="PROSITE" id="PS50011">
    <property type="entry name" value="PROTEIN_KINASE_DOM"/>
    <property type="match status" value="1"/>
</dbReference>
<dbReference type="PROSITE" id="PS00107">
    <property type="entry name" value="PROTEIN_KINASE_ATP"/>
    <property type="match status" value="1"/>
</dbReference>
<accession>A0A8D9DZJ2</accession>
<dbReference type="EC" id="2.7.10.1" evidence="2"/>
<comment type="catalytic activity">
    <reaction evidence="9">
        <text>L-tyrosyl-[protein] + ATP = O-phospho-L-tyrosyl-[protein] + ADP + H(+)</text>
        <dbReference type="Rhea" id="RHEA:10596"/>
        <dbReference type="Rhea" id="RHEA-COMP:10136"/>
        <dbReference type="Rhea" id="RHEA-COMP:20101"/>
        <dbReference type="ChEBI" id="CHEBI:15378"/>
        <dbReference type="ChEBI" id="CHEBI:30616"/>
        <dbReference type="ChEBI" id="CHEBI:46858"/>
        <dbReference type="ChEBI" id="CHEBI:61978"/>
        <dbReference type="ChEBI" id="CHEBI:456216"/>
        <dbReference type="EC" id="2.7.10.1"/>
    </reaction>
</comment>
<dbReference type="FunFam" id="1.10.510.10:FF:000341">
    <property type="entry name" value="Tyrosine-protein kinase receptor"/>
    <property type="match status" value="1"/>
</dbReference>
<name>A0A8D9DZJ2_9HEMI</name>
<evidence type="ECO:0000256" key="7">
    <source>
        <dbReference type="ARBA" id="ARBA00022840"/>
    </source>
</evidence>
<dbReference type="InterPro" id="IPR008266">
    <property type="entry name" value="Tyr_kinase_AS"/>
</dbReference>
<dbReference type="Gene3D" id="3.30.200.20">
    <property type="entry name" value="Phosphorylase Kinase, domain 1"/>
    <property type="match status" value="1"/>
</dbReference>
<evidence type="ECO:0000259" key="11">
    <source>
        <dbReference type="PROSITE" id="PS50011"/>
    </source>
</evidence>
<evidence type="ECO:0000256" key="4">
    <source>
        <dbReference type="ARBA" id="ARBA00022679"/>
    </source>
</evidence>
<evidence type="ECO:0000256" key="5">
    <source>
        <dbReference type="ARBA" id="ARBA00022741"/>
    </source>
</evidence>
<evidence type="ECO:0000256" key="9">
    <source>
        <dbReference type="ARBA" id="ARBA00051243"/>
    </source>
</evidence>
<keyword evidence="6" id="KW-0418">Kinase</keyword>
<dbReference type="PANTHER" id="PTHR24416:SF527">
    <property type="entry name" value="PROTO-ONCOGENE TYROSINE-PROTEIN KINASE ROS"/>
    <property type="match status" value="1"/>
</dbReference>
<comment type="subcellular location">
    <subcellularLocation>
        <location evidence="1">Membrane</location>
        <topology evidence="1">Single-pass membrane protein</topology>
    </subcellularLocation>
</comment>
<keyword evidence="7 10" id="KW-0067">ATP-binding</keyword>
<dbReference type="InterPro" id="IPR001245">
    <property type="entry name" value="Ser-Thr/Tyr_kinase_cat_dom"/>
</dbReference>
<dbReference type="InterPro" id="IPR000719">
    <property type="entry name" value="Prot_kinase_dom"/>
</dbReference>
<dbReference type="Gene3D" id="1.10.510.10">
    <property type="entry name" value="Transferase(Phosphotransferase) domain 1"/>
    <property type="match status" value="1"/>
</dbReference>
<feature type="domain" description="Protein kinase" evidence="11">
    <location>
        <begin position="26"/>
        <end position="293"/>
    </location>
</feature>
<evidence type="ECO:0000256" key="10">
    <source>
        <dbReference type="PROSITE-ProRule" id="PRU10141"/>
    </source>
</evidence>
<evidence type="ECO:0000256" key="8">
    <source>
        <dbReference type="ARBA" id="ARBA00023137"/>
    </source>
</evidence>
<dbReference type="PROSITE" id="PS00109">
    <property type="entry name" value="PROTEIN_KINASE_TYR"/>
    <property type="match status" value="1"/>
</dbReference>
<dbReference type="GO" id="GO:0032006">
    <property type="term" value="P:regulation of TOR signaling"/>
    <property type="evidence" value="ECO:0007669"/>
    <property type="project" value="TreeGrafter"/>
</dbReference>
<evidence type="ECO:0000256" key="6">
    <source>
        <dbReference type="ARBA" id="ARBA00022777"/>
    </source>
</evidence>
<dbReference type="EMBL" id="HBUF01390780">
    <property type="protein sequence ID" value="CAG6733754.1"/>
    <property type="molecule type" value="Transcribed_RNA"/>
</dbReference>
<dbReference type="InterPro" id="IPR050122">
    <property type="entry name" value="RTK"/>
</dbReference>
<dbReference type="AlphaFoldDB" id="A0A8D9DZJ2"/>
<dbReference type="PANTHER" id="PTHR24416">
    <property type="entry name" value="TYROSINE-PROTEIN KINASE RECEPTOR"/>
    <property type="match status" value="1"/>
</dbReference>
<proteinExistence type="predicted"/>
<evidence type="ECO:0000256" key="2">
    <source>
        <dbReference type="ARBA" id="ARBA00011902"/>
    </source>
</evidence>